<organism evidence="1 2">
    <name type="scientific">Laetiporus sulphureus 93-53</name>
    <dbReference type="NCBI Taxonomy" id="1314785"/>
    <lineage>
        <taxon>Eukaryota</taxon>
        <taxon>Fungi</taxon>
        <taxon>Dikarya</taxon>
        <taxon>Basidiomycota</taxon>
        <taxon>Agaricomycotina</taxon>
        <taxon>Agaricomycetes</taxon>
        <taxon>Polyporales</taxon>
        <taxon>Laetiporus</taxon>
    </lineage>
</organism>
<reference evidence="1 2" key="1">
    <citation type="journal article" date="2016" name="Mol. Biol. Evol.">
        <title>Comparative Genomics of Early-Diverging Mushroom-Forming Fungi Provides Insights into the Origins of Lignocellulose Decay Capabilities.</title>
        <authorList>
            <person name="Nagy L.G."/>
            <person name="Riley R."/>
            <person name="Tritt A."/>
            <person name="Adam C."/>
            <person name="Daum C."/>
            <person name="Floudas D."/>
            <person name="Sun H."/>
            <person name="Yadav J.S."/>
            <person name="Pangilinan J."/>
            <person name="Larsson K.H."/>
            <person name="Matsuura K."/>
            <person name="Barry K."/>
            <person name="Labutti K."/>
            <person name="Kuo R."/>
            <person name="Ohm R.A."/>
            <person name="Bhattacharya S.S."/>
            <person name="Shirouzu T."/>
            <person name="Yoshinaga Y."/>
            <person name="Martin F.M."/>
            <person name="Grigoriev I.V."/>
            <person name="Hibbett D.S."/>
        </authorList>
    </citation>
    <scope>NUCLEOTIDE SEQUENCE [LARGE SCALE GENOMIC DNA]</scope>
    <source>
        <strain evidence="1 2">93-53</strain>
    </source>
</reference>
<keyword evidence="2" id="KW-1185">Reference proteome</keyword>
<dbReference type="AlphaFoldDB" id="A0A165IBX5"/>
<evidence type="ECO:0000313" key="1">
    <source>
        <dbReference type="EMBL" id="KZT12866.1"/>
    </source>
</evidence>
<dbReference type="RefSeq" id="XP_040770376.1">
    <property type="nucleotide sequence ID" value="XM_040901514.1"/>
</dbReference>
<name>A0A165IBX5_9APHY</name>
<dbReference type="InParanoid" id="A0A165IBX5"/>
<dbReference type="GeneID" id="63818546"/>
<sequence length="188" mass="21214">MFSFRDIVYWQPALQLSNSLLDLEATNLCHFLLCDIDERRDSLEGLHTLFGPWLLVRDCRRTFGRFFIDFASAASGRAAFLFRHCLCVPLAPNSFSCCATIAARWHYVPASGLPIVFSKSISNLPSSFLAGRLLFFGSPSLATGTDHLGLWNGFAIKSRGYVWEGSREEIRESSPPRRVHLPRSWVLT</sequence>
<protein>
    <submittedName>
        <fullName evidence="1">Uncharacterized protein</fullName>
    </submittedName>
</protein>
<accession>A0A165IBX5</accession>
<evidence type="ECO:0000313" key="2">
    <source>
        <dbReference type="Proteomes" id="UP000076871"/>
    </source>
</evidence>
<dbReference type="Proteomes" id="UP000076871">
    <property type="component" value="Unassembled WGS sequence"/>
</dbReference>
<dbReference type="EMBL" id="KV427605">
    <property type="protein sequence ID" value="KZT12866.1"/>
    <property type="molecule type" value="Genomic_DNA"/>
</dbReference>
<proteinExistence type="predicted"/>
<gene>
    <name evidence="1" type="ORF">LAESUDRAFT_19240</name>
</gene>